<evidence type="ECO:0000256" key="5">
    <source>
        <dbReference type="ARBA" id="ARBA00022764"/>
    </source>
</evidence>
<dbReference type="SUPFAM" id="SSF53850">
    <property type="entry name" value="Periplasmic binding protein-like II"/>
    <property type="match status" value="1"/>
</dbReference>
<comment type="subcellular location">
    <subcellularLocation>
        <location evidence="1">Periplasm</location>
    </subcellularLocation>
</comment>
<feature type="signal peptide" evidence="6">
    <location>
        <begin position="1"/>
        <end position="23"/>
    </location>
</feature>
<name>A0A1T0AY20_9PAST</name>
<evidence type="ECO:0000313" key="7">
    <source>
        <dbReference type="EMBL" id="OOS02569.1"/>
    </source>
</evidence>
<keyword evidence="5" id="KW-0574">Periplasm</keyword>
<dbReference type="InterPro" id="IPR005967">
    <property type="entry name" value="ThiB"/>
</dbReference>
<sequence>MLKFKTSLIATALLTSVVISAQANQAQTLTVYTYDSFASDWGPGPKIKGEFEKQFPQCAVNYVQFDNTGTLLNRIRLDGKNKKTKADVVVGLDQYAIIEAEKTDLFVTHNTDLSQLDLPSEWENQTFLPYDFGQFAFVYDKNKLSNPPKSLKELVERQDLKVIYQDPRTSSVGRGLLIWLNTVYPENQVEQAWQNLAKHTVTVGKSWTDTYGAFLKGEADLVLSYNTSPIYHLVSEQKNHYAATQFAEGGILQIETIAKTNKPNNQCSDEFVKFFLKPEAQKILVKRNVMLPVINLSVEPHYDALKAEMLKASLLNTQEANSKNWNRWVSVWQKALTK</sequence>
<dbReference type="Pfam" id="PF13343">
    <property type="entry name" value="SBP_bac_6"/>
    <property type="match status" value="1"/>
</dbReference>
<dbReference type="InterPro" id="IPR005948">
    <property type="entry name" value="ThiB-like"/>
</dbReference>
<evidence type="ECO:0000313" key="8">
    <source>
        <dbReference type="Proteomes" id="UP000190023"/>
    </source>
</evidence>
<dbReference type="Proteomes" id="UP000190023">
    <property type="component" value="Unassembled WGS sequence"/>
</dbReference>
<dbReference type="AlphaFoldDB" id="A0A1T0AY20"/>
<dbReference type="PANTHER" id="PTHR30006">
    <property type="entry name" value="THIAMINE-BINDING PERIPLASMIC PROTEIN-RELATED"/>
    <property type="match status" value="1"/>
</dbReference>
<proteinExistence type="inferred from homology"/>
<evidence type="ECO:0000256" key="3">
    <source>
        <dbReference type="ARBA" id="ARBA00022448"/>
    </source>
</evidence>
<comment type="similarity">
    <text evidence="2">Belongs to the bacterial solute-binding protein 1 family.</text>
</comment>
<dbReference type="STRING" id="123822.B0188_08250"/>
<dbReference type="GO" id="GO:0015888">
    <property type="term" value="P:thiamine transport"/>
    <property type="evidence" value="ECO:0007669"/>
    <property type="project" value="InterPro"/>
</dbReference>
<evidence type="ECO:0000256" key="4">
    <source>
        <dbReference type="ARBA" id="ARBA00022729"/>
    </source>
</evidence>
<dbReference type="NCBIfam" id="TIGR01276">
    <property type="entry name" value="thiB"/>
    <property type="match status" value="1"/>
</dbReference>
<protein>
    <submittedName>
        <fullName evidence="7">Thiamine ABC transporter substrate-binding protein</fullName>
    </submittedName>
</protein>
<reference evidence="7 8" key="1">
    <citation type="submission" date="2017-02" db="EMBL/GenBank/DDBJ databases">
        <title>Draft genome sequence of Haemophilus felis CCUG 31170 type strain.</title>
        <authorList>
            <person name="Engstrom-Jakobsson H."/>
            <person name="Salva-Serra F."/>
            <person name="Thorell K."/>
            <person name="Gonzales-Siles L."/>
            <person name="Karlsson R."/>
            <person name="Boulund F."/>
            <person name="Engstrand L."/>
            <person name="Kristiansson E."/>
            <person name="Moore E."/>
        </authorList>
    </citation>
    <scope>NUCLEOTIDE SEQUENCE [LARGE SCALE GENOMIC DNA]</scope>
    <source>
        <strain evidence="7 8">CCUG 31170</strain>
    </source>
</reference>
<comment type="caution">
    <text evidence="7">The sequence shown here is derived from an EMBL/GenBank/DDBJ whole genome shotgun (WGS) entry which is preliminary data.</text>
</comment>
<dbReference type="OrthoDB" id="8013425at2"/>
<gene>
    <name evidence="7" type="ORF">B0188_08250</name>
</gene>
<evidence type="ECO:0000256" key="2">
    <source>
        <dbReference type="ARBA" id="ARBA00008520"/>
    </source>
</evidence>
<keyword evidence="8" id="KW-1185">Reference proteome</keyword>
<keyword evidence="4 6" id="KW-0732">Signal</keyword>
<dbReference type="GO" id="GO:0030976">
    <property type="term" value="F:thiamine pyrophosphate binding"/>
    <property type="evidence" value="ECO:0007669"/>
    <property type="project" value="TreeGrafter"/>
</dbReference>
<dbReference type="GO" id="GO:0030288">
    <property type="term" value="C:outer membrane-bounded periplasmic space"/>
    <property type="evidence" value="ECO:0007669"/>
    <property type="project" value="InterPro"/>
</dbReference>
<dbReference type="GO" id="GO:0030975">
    <property type="term" value="F:thiamine binding"/>
    <property type="evidence" value="ECO:0007669"/>
    <property type="project" value="InterPro"/>
</dbReference>
<dbReference type="NCBIfam" id="TIGR01254">
    <property type="entry name" value="sfuA"/>
    <property type="match status" value="1"/>
</dbReference>
<accession>A0A1T0AY20</accession>
<dbReference type="Gene3D" id="3.40.190.10">
    <property type="entry name" value="Periplasmic binding protein-like II"/>
    <property type="match status" value="2"/>
</dbReference>
<dbReference type="PANTHER" id="PTHR30006:SF3">
    <property type="entry name" value="THIAMINE-BINDING PERIPLASMIC PROTEIN"/>
    <property type="match status" value="1"/>
</dbReference>
<dbReference type="EMBL" id="MUYB01000034">
    <property type="protein sequence ID" value="OOS02569.1"/>
    <property type="molecule type" value="Genomic_DNA"/>
</dbReference>
<feature type="chain" id="PRO_5012752278" evidence="6">
    <location>
        <begin position="24"/>
        <end position="338"/>
    </location>
</feature>
<organism evidence="7 8">
    <name type="scientific">[Haemophilus] felis</name>
    <dbReference type="NCBI Taxonomy" id="123822"/>
    <lineage>
        <taxon>Bacteria</taxon>
        <taxon>Pseudomonadati</taxon>
        <taxon>Pseudomonadota</taxon>
        <taxon>Gammaproteobacteria</taxon>
        <taxon>Pasteurellales</taxon>
        <taxon>Pasteurellaceae</taxon>
    </lineage>
</organism>
<evidence type="ECO:0000256" key="6">
    <source>
        <dbReference type="SAM" id="SignalP"/>
    </source>
</evidence>
<keyword evidence="3" id="KW-0813">Transport</keyword>
<evidence type="ECO:0000256" key="1">
    <source>
        <dbReference type="ARBA" id="ARBA00004418"/>
    </source>
</evidence>